<keyword evidence="7" id="KW-1185">Reference proteome</keyword>
<dbReference type="PATRIC" id="fig|1231190.3.peg.1291"/>
<evidence type="ECO:0000256" key="3">
    <source>
        <dbReference type="ARBA" id="ARBA00023163"/>
    </source>
</evidence>
<dbReference type="RefSeq" id="WP_009449788.1">
    <property type="nucleotide sequence ID" value="NZ_AMSI01000003.1"/>
</dbReference>
<dbReference type="Pfam" id="PF01638">
    <property type="entry name" value="HxlR"/>
    <property type="match status" value="1"/>
</dbReference>
<dbReference type="OrthoDB" id="9800350at2"/>
<dbReference type="Gene3D" id="1.10.10.10">
    <property type="entry name" value="Winged helix-like DNA-binding domain superfamily/Winged helix DNA-binding domain"/>
    <property type="match status" value="1"/>
</dbReference>
<dbReference type="GO" id="GO:0006355">
    <property type="term" value="P:regulation of DNA-templated transcription"/>
    <property type="evidence" value="ECO:0007669"/>
    <property type="project" value="UniProtKB-ARBA"/>
</dbReference>
<reference evidence="6 7" key="1">
    <citation type="journal article" date="2012" name="J. Bacteriol.">
        <title>Genome Sequence of Nitratireductor indicus Type Strain C115.</title>
        <authorList>
            <person name="Lai Q."/>
            <person name="Li G."/>
            <person name="Yu Z."/>
            <person name="Shao Z."/>
        </authorList>
    </citation>
    <scope>NUCLEOTIDE SEQUENCE [LARGE SCALE GENOMIC DNA]</scope>
    <source>
        <strain evidence="6 7">C115</strain>
    </source>
</reference>
<organism evidence="6 7">
    <name type="scientific">Nitratireductor indicus C115</name>
    <dbReference type="NCBI Taxonomy" id="1231190"/>
    <lineage>
        <taxon>Bacteria</taxon>
        <taxon>Pseudomonadati</taxon>
        <taxon>Pseudomonadota</taxon>
        <taxon>Alphaproteobacteria</taxon>
        <taxon>Hyphomicrobiales</taxon>
        <taxon>Phyllobacteriaceae</taxon>
        <taxon>Nitratireductor</taxon>
    </lineage>
</organism>
<dbReference type="EMBL" id="AMSI01000003">
    <property type="protein sequence ID" value="EKF43586.1"/>
    <property type="molecule type" value="Genomic_DNA"/>
</dbReference>
<dbReference type="PANTHER" id="PTHR33204">
    <property type="entry name" value="TRANSCRIPTIONAL REGULATOR, MARR FAMILY"/>
    <property type="match status" value="1"/>
</dbReference>
<keyword evidence="3" id="KW-0804">Transcription</keyword>
<dbReference type="PROSITE" id="PS51118">
    <property type="entry name" value="HTH_HXLR"/>
    <property type="match status" value="1"/>
</dbReference>
<dbReference type="InterPro" id="IPR002577">
    <property type="entry name" value="HTH_HxlR"/>
</dbReference>
<keyword evidence="2" id="KW-0238">DNA-binding</keyword>
<dbReference type="AlphaFoldDB" id="K2P8S5"/>
<gene>
    <name evidence="6" type="ORF">NA8A_06123</name>
</gene>
<sequence>MKPRGGHISDSCRPISEILSRIGDKWTSLIITRLTEGPLRFNELKRQVHGISQKVLTATLRGLERDGFIERRVEPTVPPAVEYSLTPFGRELAEPLMALTRFALVNSQRMEAARQAYDERNGTPFTEASKPRRPMRLGMN</sequence>
<evidence type="ECO:0000256" key="4">
    <source>
        <dbReference type="SAM" id="MobiDB-lite"/>
    </source>
</evidence>
<evidence type="ECO:0000256" key="1">
    <source>
        <dbReference type="ARBA" id="ARBA00023015"/>
    </source>
</evidence>
<dbReference type="PANTHER" id="PTHR33204:SF18">
    <property type="entry name" value="TRANSCRIPTIONAL REGULATORY PROTEIN"/>
    <property type="match status" value="1"/>
</dbReference>
<feature type="compositionally biased region" description="Basic residues" evidence="4">
    <location>
        <begin position="131"/>
        <end position="140"/>
    </location>
</feature>
<dbReference type="Proteomes" id="UP000007374">
    <property type="component" value="Unassembled WGS sequence"/>
</dbReference>
<dbReference type="SUPFAM" id="SSF46785">
    <property type="entry name" value="Winged helix' DNA-binding domain"/>
    <property type="match status" value="1"/>
</dbReference>
<evidence type="ECO:0000313" key="7">
    <source>
        <dbReference type="Proteomes" id="UP000007374"/>
    </source>
</evidence>
<name>K2P8S5_9HYPH</name>
<evidence type="ECO:0000256" key="2">
    <source>
        <dbReference type="ARBA" id="ARBA00023125"/>
    </source>
</evidence>
<feature type="domain" description="HTH hxlR-type" evidence="5">
    <location>
        <begin position="12"/>
        <end position="111"/>
    </location>
</feature>
<feature type="region of interest" description="Disordered" evidence="4">
    <location>
        <begin position="115"/>
        <end position="140"/>
    </location>
</feature>
<dbReference type="GO" id="GO:0003677">
    <property type="term" value="F:DNA binding"/>
    <property type="evidence" value="ECO:0007669"/>
    <property type="project" value="UniProtKB-KW"/>
</dbReference>
<evidence type="ECO:0000259" key="5">
    <source>
        <dbReference type="PROSITE" id="PS51118"/>
    </source>
</evidence>
<protein>
    <submittedName>
        <fullName evidence="6">HxlR type helix-turn-helix-domain containing protein</fullName>
    </submittedName>
</protein>
<dbReference type="InterPro" id="IPR011991">
    <property type="entry name" value="ArsR-like_HTH"/>
</dbReference>
<dbReference type="STRING" id="721133.SAMN05216176_10178"/>
<evidence type="ECO:0000313" key="6">
    <source>
        <dbReference type="EMBL" id="EKF43586.1"/>
    </source>
</evidence>
<comment type="caution">
    <text evidence="6">The sequence shown here is derived from an EMBL/GenBank/DDBJ whole genome shotgun (WGS) entry which is preliminary data.</text>
</comment>
<accession>K2P8S5</accession>
<keyword evidence="1" id="KW-0805">Transcription regulation</keyword>
<proteinExistence type="predicted"/>
<dbReference type="eggNOG" id="COG1733">
    <property type="taxonomic scope" value="Bacteria"/>
</dbReference>
<dbReference type="CDD" id="cd00090">
    <property type="entry name" value="HTH_ARSR"/>
    <property type="match status" value="1"/>
</dbReference>
<dbReference type="InterPro" id="IPR036390">
    <property type="entry name" value="WH_DNA-bd_sf"/>
</dbReference>
<dbReference type="InterPro" id="IPR036388">
    <property type="entry name" value="WH-like_DNA-bd_sf"/>
</dbReference>